<evidence type="ECO:0000259" key="2">
    <source>
        <dbReference type="Pfam" id="PF00582"/>
    </source>
</evidence>
<evidence type="ECO:0000313" key="3">
    <source>
        <dbReference type="EMBL" id="UMB70883.1"/>
    </source>
</evidence>
<dbReference type="InterPro" id="IPR014729">
    <property type="entry name" value="Rossmann-like_a/b/a_fold"/>
</dbReference>
<evidence type="ECO:0000256" key="1">
    <source>
        <dbReference type="ARBA" id="ARBA00008791"/>
    </source>
</evidence>
<dbReference type="Pfam" id="PF00582">
    <property type="entry name" value="Usp"/>
    <property type="match status" value="1"/>
</dbReference>
<protein>
    <submittedName>
        <fullName evidence="3">Universal stress protein</fullName>
    </submittedName>
</protein>
<dbReference type="EMBL" id="CP092488">
    <property type="protein sequence ID" value="UMB70883.1"/>
    <property type="molecule type" value="Genomic_DNA"/>
</dbReference>
<dbReference type="PANTHER" id="PTHR46268">
    <property type="entry name" value="STRESS RESPONSE PROTEIN NHAX"/>
    <property type="match status" value="1"/>
</dbReference>
<dbReference type="PANTHER" id="PTHR46268:SF6">
    <property type="entry name" value="UNIVERSAL STRESS PROTEIN UP12"/>
    <property type="match status" value="1"/>
</dbReference>
<feature type="domain" description="UspA" evidence="2">
    <location>
        <begin position="11"/>
        <end position="144"/>
    </location>
</feature>
<dbReference type="SUPFAM" id="SSF52402">
    <property type="entry name" value="Adenine nucleotide alpha hydrolases-like"/>
    <property type="match status" value="2"/>
</dbReference>
<proteinExistence type="inferred from homology"/>
<dbReference type="InterPro" id="IPR006015">
    <property type="entry name" value="Universal_stress_UspA"/>
</dbReference>
<keyword evidence="4" id="KW-1185">Reference proteome</keyword>
<dbReference type="InterPro" id="IPR006016">
    <property type="entry name" value="UspA"/>
</dbReference>
<dbReference type="RefSeq" id="WP_240262641.1">
    <property type="nucleotide sequence ID" value="NZ_CP092488.2"/>
</dbReference>
<evidence type="ECO:0000313" key="4">
    <source>
        <dbReference type="Proteomes" id="UP001055336"/>
    </source>
</evidence>
<accession>A0ABY3VR17</accession>
<gene>
    <name evidence="3" type="ORF">MKK62_06220</name>
</gene>
<sequence>MDTAEILCPAIVVGIDGSEAAIRAAEWAVDEAVERDIPLRLVHAIPSQIEPAPFSAVGNVDMEVEYAETALRLACAAVTATGKTVKVDTEVVRGDPAPILIAESVDAAMICIGSTGIGRLARALLGSTATDVAENAHCPVAIVRSHEGHATRLSPLIVAAIDESDDSDAVVEMAIKEARLRTAPVLAVEVLRGETSRMPNSDWEHRVQCWNESHPDVDVYCAATRDGIADFLGVTNRTIALAVIGSSDADQVANLIGPHDHSMIGHAECSVLIVRP</sequence>
<reference evidence="3" key="1">
    <citation type="submission" date="2022-08" db="EMBL/GenBank/DDBJ databases">
        <title>Whole genome sequencing of non-tuberculosis mycobacteria type-strains.</title>
        <authorList>
            <person name="Igarashi Y."/>
            <person name="Osugi A."/>
            <person name="Mitarai S."/>
        </authorList>
    </citation>
    <scope>NUCLEOTIDE SEQUENCE</scope>
    <source>
        <strain evidence="3">DSM 45127</strain>
    </source>
</reference>
<organism evidence="3 4">
    <name type="scientific">Mycobacterium paraterrae</name>
    <dbReference type="NCBI Taxonomy" id="577492"/>
    <lineage>
        <taxon>Bacteria</taxon>
        <taxon>Bacillati</taxon>
        <taxon>Actinomycetota</taxon>
        <taxon>Actinomycetes</taxon>
        <taxon>Mycobacteriales</taxon>
        <taxon>Mycobacteriaceae</taxon>
        <taxon>Mycobacterium</taxon>
    </lineage>
</organism>
<dbReference type="PRINTS" id="PR01438">
    <property type="entry name" value="UNVRSLSTRESS"/>
</dbReference>
<dbReference type="Gene3D" id="3.40.50.620">
    <property type="entry name" value="HUPs"/>
    <property type="match status" value="2"/>
</dbReference>
<dbReference type="Proteomes" id="UP001055336">
    <property type="component" value="Chromosome"/>
</dbReference>
<name>A0ABY3VR17_9MYCO</name>
<comment type="similarity">
    <text evidence="1">Belongs to the universal stress protein A family.</text>
</comment>